<evidence type="ECO:0000256" key="2">
    <source>
        <dbReference type="SAM" id="Phobius"/>
    </source>
</evidence>
<protein>
    <submittedName>
        <fullName evidence="3">Uncharacterized protein</fullName>
    </submittedName>
</protein>
<comment type="caution">
    <text evidence="3">The sequence shown here is derived from an EMBL/GenBank/DDBJ whole genome shotgun (WGS) entry which is preliminary data.</text>
</comment>
<organism evidence="3 4">
    <name type="scientific">Symbiodinium natans</name>
    <dbReference type="NCBI Taxonomy" id="878477"/>
    <lineage>
        <taxon>Eukaryota</taxon>
        <taxon>Sar</taxon>
        <taxon>Alveolata</taxon>
        <taxon>Dinophyceae</taxon>
        <taxon>Suessiales</taxon>
        <taxon>Symbiodiniaceae</taxon>
        <taxon>Symbiodinium</taxon>
    </lineage>
</organism>
<proteinExistence type="predicted"/>
<feature type="region of interest" description="Disordered" evidence="1">
    <location>
        <begin position="397"/>
        <end position="488"/>
    </location>
</feature>
<keyword evidence="4" id="KW-1185">Reference proteome</keyword>
<keyword evidence="2" id="KW-1133">Transmembrane helix</keyword>
<feature type="compositionally biased region" description="Pro residues" evidence="1">
    <location>
        <begin position="449"/>
        <end position="470"/>
    </location>
</feature>
<evidence type="ECO:0000256" key="1">
    <source>
        <dbReference type="SAM" id="MobiDB-lite"/>
    </source>
</evidence>
<feature type="compositionally biased region" description="Pro residues" evidence="1">
    <location>
        <begin position="408"/>
        <end position="427"/>
    </location>
</feature>
<evidence type="ECO:0000313" key="3">
    <source>
        <dbReference type="EMBL" id="CAE7455765.1"/>
    </source>
</evidence>
<dbReference type="AlphaFoldDB" id="A0A812RVV9"/>
<feature type="transmembrane region" description="Helical" evidence="2">
    <location>
        <begin position="31"/>
        <end position="54"/>
    </location>
</feature>
<dbReference type="Proteomes" id="UP000604046">
    <property type="component" value="Unassembled WGS sequence"/>
</dbReference>
<gene>
    <name evidence="3" type="ORF">SNAT2548_LOCUS25101</name>
</gene>
<feature type="transmembrane region" description="Helical" evidence="2">
    <location>
        <begin position="164"/>
        <end position="186"/>
    </location>
</feature>
<sequence length="488" mass="53153">MAPSPSFELAGRLKATQQILAKEQPVTSWMVWFWTLGYVATWVCIGFFTMYWFIILPEAFMHVKRVGVGWDASVLGAGLYALTVGFMSAVAFHRSRACAVDDARPRLLPLYVIFPQDYSAFGLAERQRPARVFIVISALLGLAILGPPICGLGHHITASAGPRFFFFLELFLGLAPLFGLGGFLLFSCGWYMLTGSVCCASHYSGAACADHALQERISRLSEEVTRKMKSKRINPTAKERIMLHLEMLLFAADFVSDGLAGWQFLQGEMYVLFALQLGIFLVSLWAETRRMRRRGDLGSWYCAFTESSRHGWPTDDFLAIVLTEKSVEVPLTFLLQAYAVWVVSTEALSELLSISFFYGKLALAVFGVAKAAYSLIHLDLARHLHAVQECRQALTHAAADTHGQGPPASTPPAPAAPTGPVFPPGLQLPPAMAPSQPTAPQYGAQDAPALPPGLGPPAPRPSMPPLPPQPGFGGAVQVGKPRGHVDRE</sequence>
<dbReference type="EMBL" id="CAJNDS010002379">
    <property type="protein sequence ID" value="CAE7455765.1"/>
    <property type="molecule type" value="Genomic_DNA"/>
</dbReference>
<accession>A0A812RVV9</accession>
<reference evidence="3" key="1">
    <citation type="submission" date="2021-02" db="EMBL/GenBank/DDBJ databases">
        <authorList>
            <person name="Dougan E. K."/>
            <person name="Rhodes N."/>
            <person name="Thang M."/>
            <person name="Chan C."/>
        </authorList>
    </citation>
    <scope>NUCLEOTIDE SEQUENCE</scope>
</reference>
<evidence type="ECO:0000313" key="4">
    <source>
        <dbReference type="Proteomes" id="UP000604046"/>
    </source>
</evidence>
<feature type="transmembrane region" description="Helical" evidence="2">
    <location>
        <begin position="132"/>
        <end position="158"/>
    </location>
</feature>
<feature type="transmembrane region" description="Helical" evidence="2">
    <location>
        <begin position="269"/>
        <end position="286"/>
    </location>
</feature>
<feature type="transmembrane region" description="Helical" evidence="2">
    <location>
        <begin position="74"/>
        <end position="92"/>
    </location>
</feature>
<keyword evidence="2" id="KW-0472">Membrane</keyword>
<name>A0A812RVV9_9DINO</name>
<keyword evidence="2" id="KW-0812">Transmembrane</keyword>